<dbReference type="CDD" id="cd19545">
    <property type="entry name" value="FUM14_C_NRPS-like"/>
    <property type="match status" value="1"/>
</dbReference>
<dbReference type="InterPro" id="IPR010071">
    <property type="entry name" value="AA_adenyl_dom"/>
</dbReference>
<dbReference type="InterPro" id="IPR036736">
    <property type="entry name" value="ACP-like_sf"/>
</dbReference>
<evidence type="ECO:0000256" key="3">
    <source>
        <dbReference type="ARBA" id="ARBA00022598"/>
    </source>
</evidence>
<feature type="domain" description="Carrier" evidence="5">
    <location>
        <begin position="3407"/>
        <end position="3480"/>
    </location>
</feature>
<keyword evidence="1" id="KW-0596">Phosphopantetheine</keyword>
<dbReference type="SMART" id="SM00823">
    <property type="entry name" value="PKS_PP"/>
    <property type="match status" value="3"/>
</dbReference>
<gene>
    <name evidence="6" type="ORF">B0J12DRAFT_761667</name>
</gene>
<keyword evidence="7" id="KW-1185">Reference proteome</keyword>
<dbReference type="Gene3D" id="2.30.38.10">
    <property type="entry name" value="Luciferase, Domain 3"/>
    <property type="match status" value="1"/>
</dbReference>
<dbReference type="InterPro" id="IPR001242">
    <property type="entry name" value="Condensation_dom"/>
</dbReference>
<evidence type="ECO:0000313" key="6">
    <source>
        <dbReference type="EMBL" id="KAH7042644.1"/>
    </source>
</evidence>
<dbReference type="NCBIfam" id="NF003417">
    <property type="entry name" value="PRK04813.1"/>
    <property type="match status" value="5"/>
</dbReference>
<evidence type="ECO:0000256" key="1">
    <source>
        <dbReference type="ARBA" id="ARBA00022450"/>
    </source>
</evidence>
<feature type="region of interest" description="Disordered" evidence="4">
    <location>
        <begin position="1947"/>
        <end position="1973"/>
    </location>
</feature>
<dbReference type="InterPro" id="IPR000873">
    <property type="entry name" value="AMP-dep_synth/lig_dom"/>
</dbReference>
<dbReference type="Gene3D" id="3.30.300.30">
    <property type="match status" value="4"/>
</dbReference>
<name>A0ABQ8G273_9PEZI</name>
<dbReference type="Pfam" id="PF00668">
    <property type="entry name" value="Condensation"/>
    <property type="match status" value="6"/>
</dbReference>
<feature type="domain" description="Carrier" evidence="5">
    <location>
        <begin position="789"/>
        <end position="865"/>
    </location>
</feature>
<dbReference type="InterPro" id="IPR020845">
    <property type="entry name" value="AMP-binding_CS"/>
</dbReference>
<dbReference type="Gene3D" id="3.30.559.30">
    <property type="entry name" value="Nonribosomal peptide synthetase, condensation domain"/>
    <property type="match status" value="7"/>
</dbReference>
<keyword evidence="2" id="KW-0597">Phosphoprotein</keyword>
<sequence>MGSLPQNSQRALFWQGYLTDAESCIFPTLIEQSDRPVGPQRRTKAINASCSRSTANLWSAHDVDTTELCVAAWAVLLGRYLAADHVCFGLTVNRAGAQQHSACRMLLQGDRKISSVLTVTKEAFESCLSFAFQSSSEFQSIVGVENQLFNTSVLFDLGNSEYPSHSQTAELAITLAIRQSTSGAVATLEYSSSILSDKAASLLAANYRKILLELTESVDSPSGQISTISDEDLEAMWKWNEKCPEAVDACVQDIFRRHVVLQPEALAVCASDGSFTYKELDILSNTLAHFLVENGVGPEVVVPLCFEKSAWATVAMLAVAKAGGAFTFLDSSYPMSRLKDIARQVNAQFLLASTSNLSMWEGHLDAFEVSRTAVDALPRRELPPTTLVSPQNLLYLIFTSGSTGKPKGVQVEHSSYLSCALHQSRVCHMDSSSRVLQFASYSFDVSILENFTTLVVGGCICVPDERSRSKGIESMMNEFKVTWAFLTPSLVKLIGPRDVPYLETLVLGGEAVTKADVETWAGKIKNFQNGYGPTECSIASAINPSVGLHTDASNIGWPVGGLLWVVDAQDHHRLVPVGGMGELAIEGPHLARGYLNDPEKTASAFVENPEWMGGLAEPRKGRIYLTGDLVRCNPDGSIHFVGRKDTQVKVRGLRIELGEIEHHISVDPLVRLGVVLAPAAGACKKRLVAVLSVAESVQSSSSGQLKVLDPGSAEVRHHVQQIQQRLESKIPGYMVPSSWIVVESFPLTPSGKIDRVQVKRWLESMDMEALKGSECLLQEEPETVQEVAENVGGLEEKLRKVIGYVLNLPMDSVLPNRSFVNLGGDSISAMQVMTQCKTENMAIKTKDILRCKSITELTTTVTIVERRAITVQEEFDTPFDLSPIQQLYFELQPEGSQRGGSNRFNQSFFLRLARHVSGDVISAALDVIVERHSMLRARFLKSESGKWMQTIPRATEGSYHFGERSVASHEDLEHLLFSSHANIDMIDGPVFIVDLINGQEGQALSLIAHHAIVDLVSWRVIMQELEELVEAGELAATREKPLPWQAWCRLQADYARQHLPPHVAFPDAIASSNLEYWGMVDSDNRIGDTMRMSFKLDAAVTSHLTGLECHRLLRTEPIDVFLSALIHSFSRTFKDRGTPTIFRESHGRQGWDDDLDITSVVGWFTSMYPVHVDVAGEADFVEVLKRVKDSQRRVPRNGWPYFASRYNHADGIKHFGSQVTAEVQFDYLGLYQQLEREGALFEQQELIVPDVGPDFKRFALFEITAEIIRGEFQLTFEFNVHMRHQGSISEWIQECERSLRLAANRLASISATQYTLSDFPLLPADYESLDQLITKTLPGLDVSVDNVEDVYPLSPMQTGLLLSQAKSQGVYQYFSVFRVEALSAFESVDSSRLIDAWQSLIERHSSLRTIFVPAVTKGDAFDQVVLKKADARVSRICCSKNEVHSVLNEHMHIPFQDARPPHKLTICEVAGGEVFVRIDINHALVDGSSVPALVRDFTLLYDGRVSLPKAPLFSEYIAYIQSCNLQNSLRYWIDYLDGVEPCYFPILDDGVSQDGSIRTVRVEHQVTVQALTQLCQARNITLPTLFKAVWALVLQAYTGSRQVCFGYLVSGRDIPINNIDSAIGAFINMLVCRVDLADTLGSVLDKIQEDSVTSLQHQHCSLADIQHGLSSDLSAQPLFNSAVNFQMMPVPETLDSSVAFRFSHHYDPTEYSIAVDIAVSDGGLDISLVHTTTSLATAQAKNVASTFAAALELMLSMPAKSQAVELHLLSHSHLKQIWNWNNSVPPKVDMCIHDIISRQMSARPMASAVESWDDSFTYKQLDDLSSKLAAHLAHSGVRPGVFVPLCFEKSAWTIVALLSVLKAGGAFALLDPAHGSSRMETIIEDVDAHILLSSRKYADLLAQEVDSVIVVDQESLDLINTAKCCDPAQRERRRPTPSDPAYIIFTSGSTGKPKGSYTPHSGFATSAAGHGKRSHMSSNSRVLQYASYSFDACLMEILTTLMFGGCVCIPSEQQRLDNIVGAINDACVNWAVLTPSVTRLIEPSQVPTLDTLVMGGEAMSKADIQRWDGHTTLHNGYGPSECGVAAAWNEAVRDDPTNIGKSVGGVCWIVDPQDHHRLMPVGAIGELIVEGFAMADGYLNNKTKTDEAFVPMPEWLASRRSAQRSADRLYKTGDLVRYNSDGSMTFIGRKDMQAKFHGQRIEFGEIEHHLLSRADFTDAVAVEILKPTARQGQQTLVAFFAIDHTEENDNNGIIADSMFLDISDDLAAQLSALQDGLTTVLPPYMVPSAFIPLAALPRNASGKLDRKSMRERADQLPASQLNRYALLASTKRAPRTEQERKLQAAWAETLDAHPDSIGSDTSFFRVGGDSIGAMRMVSIAREKYGLMLTVADIFNQPRLCDMAAVAKDVGDSSSAEPGVAPFALFEDDEGVDYLVEEVAAQCGLRKEMVENMYPCAPLQEGLMALSMKQQGAYIGQSVFILPPSLDMTRFKRAWEDVFRRNPILRTRIVNVETAGTLQVVLTESISWLHSDSLQQYLKDDLQVPITWGGSLGRFALIMGKVTHFVWTAHHSLFDGWSQGLIFQQLEQAYRGNPVPELAPFSSFIYYLTSSDNAACEEFWSTQLAGETPATFPQLPSGTYTPRANGRHERTVGMVRDSRSDIITSTIIRAAWALVLGRYTDSEDVVFGATMSGRNAPVRDIERINGPTITTVPVKVHLNREQPICDMLEAVQNQATDMIPHEHWGLQNITQVSRNAHFQNLLVIQPSRSDQSLLGLEVVPTDEDDFNTYALCMECILAGDKIELKMTFDPRVVPHADQLAAHFEHIIRQLADRVHDDAPISSLDYCSPEDRVRIFDWNRNYPHVVPHCIHDLVQRQARSTPNASAVCSWDVNFTYAELDIMSTRLAKYLVTLGVKAEKAVPAIFEKSAWAVVAQLAILKAGGVMCMLDPSHPEKRLSDILETVEGDLILSSDLHAHLLQGPGRSILVVNADTIEAISKARPITLPKVDPKTAAYIVFTSGTTGRPKGSVTEHQAFASQSSSLAPAMHISSSSRVLQYSAYSFDPYILETFTTLMQGGCVCIIKDEARTNPAALVDIICAMGITWALLTPSVARLLPKNGVPSLKTLVLGGEAMASSDKAWSSVVRLQNAYGPSECSVASVLSPQVTAGSEHACIGKGVGTICWIVDPHNHNALAPVGCVGELLLESPGLSRGYLKEPKKTADVFIDSPAWLRNIRGSSRLYKTGDLVRYNPADGTVHFVGRKDLQVKLHGQRLELGEIEHHTSAHGLVGNAAVTLPKAGFFKGKLVATISLKSLAAAAASDMELELIDSLSKATAARQLADVRSHLENQVPAYMVPSVWTVVYGIPLTTSLKINKRKITAWLENMPQETCGQVMSLSAAEEQRSAPATPMELRLQGVIGRVLNLATDQVLLNRSFLGLGGDSITAMQVVARCRSENIAIKIKDIMQSKSLAQLAECASDSGSDTRSFEKESVGTVFDLTPIQKLYFAAGLGDSAPNKAATGSYHFNQSSLLQLKIEVPTSTLAKAVEAIVGHHSMLRARFRKVNGAWTQLIRSEVAGNYRFQHHNVNFFEDVSAIIAAGQRRLDPYNGAVFSVDSIQLEAGEHLLFLAAHHLVIDLVSWRILLQDLEEFLNAGKLFTKSPLSFQTWSKLQADYVPQHVSPQKALPFDVPQADYRYWGLKDHSNTFADTVDVGFSLDVNSTSALLGKCNDAFGTEPMDLFISALLESFSRTFQDRALPPIYSEGHGREPWDSEIDLSGTVGWFTTICPVYVPLHAGATIADAVRRTKDARRAITENGWAYFASRFLSAEGEAAFETHWPMEIMFNYLGLYQQLERDGALLQQVPLPSAEDGILAPTSDVGSQGRRMALFEISAEVSDGKATFTFTYNRHTTQDAGIRQWISAYEQSLVAAVHQLSSMAPERTLSDFPLLPLAYDGLDKIQSEILPQIGLSSMDEVSDMYPCSPMQQGILISQSLSPENYKNVFLFSISSQGVEGLDLVKLQTAWQKLVARHSTLRTVFVDSVSGQGVYDQIVLRSWFPRILHFECSEEDAIATLQNLPAVEYGQNEPAHRLVICRTEANIYMKLEISHALIDGSSLPVLLRDLTLAYEGKLSLNEAKPPLYRDYVAYINNKVDANASLDYWKQYLGEAEPCHFPVLRDGQPSELHAVEAIHITLDAEAKTISSFCRARGLTPANLFQVAWALVLRAYTGMDRVCFGYLTSGRDAPVANIEHVIGAVCNMLVVAMDMDKSKTIKELLEGAQEGWTDSLQHQFTSLADIQHHQGTAGRALFNTGMSFRSGPKEEADSNSSSSSLRFDTIDGHDPSEYDVTLNIWGTLSQFRVSFNYRPACMTPAQAQHVANAFTRALSGIVARPDTPLQNWPGLVSESDIAALPTTNTTTPRLTTHESLVHELFYQNVQSCPNNPAVCTRDGELSYRELDSLANRLANHLASLGIAPEVLVPVCMEKSAWVPVALLSVLKAGGAFVPMDATQTGRFQAIIEQVGARVVLTSAAQAPRIAALREHGMDVDVIVVDEMLLRSLPPGLAPYPQMGPNNAAYVLFTSGSTGVPKGVVIEHRAWCASAEGQREAWGLGPRTRMLQFASYSFDAAMGELLSTLMFGAAIREMGVNTTIFTPSFIRVLDPARMPAVHTMVLGGESTPKEEIRKWAGTVKLIPAYGPTECSLVSSSVTKLTVDTEPSNIGFTNVAAYWIVDPNDHNTLAPIGAIGELLIEGTRWTKFRALRILSLPLRSRDMHLRDCNRRFGGELVLQLSFLLLLLTNCLHQPILARGYLDNPAQTAAAFVSNPAWARREPGQPARRMYKTGDLAQRNADGSYRYIGRKDTQVKLRGQRIELGEVEHHLKKALGSKSLDAAAEVLKFGDSGNDAKLAAFIALGDGYNGDEVTGMVSPATQERLRDAVAGVGARMAESAPRYMIPTLFIPLRAIPLSPSCKTDRKRLRAMAEAYLVNTNKNNTPTSTAATASQGSDGRAQQLTGVEQRMRELWASVLNVSAAHIGADDGFFAHGGDSILAIKLVAACRAAGLTLSVADVLRSTSLAGLCRGLSTADESVQEAAPKYEPFSSLPAALATEDFLKQVVCPAVSTPRANILDVLEATDMQASFVTTGLLKSRGNTNYFLFQLAGGSIDAGRLEAACRRLVAHHPILRTSFVAHARRVWQVVLQSAEPEFGRQKCAKWRQMHLAAELVKNDRAEPASLGRQLVRFWYLDGGKQGLLVMRVSHAQYDGVSIPVLVDDLAALYEQGGDGESKGAPPQLPVRPVFAEFAHAAKKANERGEAEEYWFNLLDGANMTNVVSHKSPPYAHTKMRSVVREMPIPRLDDGRGTTTFATVLKAAWALVLARAAATTDVVFGHLVSGRNMALPGGQGDVDEVLGPCLNLIPVRVQLDDDNNNNTASTLLRQVYDQHLAAIPFETLGFPTIVERCTAWPLWTRFSTVVQHQNLDGVEDTLKKFRFGGAACKFGAFPGAADAVDILVLSNPVAGTRNIELSLHFSDKVVEPGFVGELMDTLVENIAMLTDDVHARLPAVESFVQRMPQIPMLARCARDADGNLLPSAADKGAAAAASGARFENAHTGVQELVRKAWDAVLLLSAEAEEITSTTCFYNVWGNLIAAAQLAEWYRREAGVEVSMEDVIENPTMVGQAAMLEGRMGLLGKGVGLGKRQSVSAVKRISESSLGDDEDEKDVVPQQHQGLKLMSWARAKTARLSVIGAKKSAATVVAAS</sequence>
<dbReference type="NCBIfam" id="TIGR01733">
    <property type="entry name" value="AA-adenyl-dom"/>
    <property type="match status" value="3"/>
</dbReference>
<reference evidence="6 7" key="1">
    <citation type="journal article" date="2021" name="Nat. Commun.">
        <title>Genetic determinants of endophytism in the Arabidopsis root mycobiome.</title>
        <authorList>
            <person name="Mesny F."/>
            <person name="Miyauchi S."/>
            <person name="Thiergart T."/>
            <person name="Pickel B."/>
            <person name="Atanasova L."/>
            <person name="Karlsson M."/>
            <person name="Huettel B."/>
            <person name="Barry K.W."/>
            <person name="Haridas S."/>
            <person name="Chen C."/>
            <person name="Bauer D."/>
            <person name="Andreopoulos W."/>
            <person name="Pangilinan J."/>
            <person name="LaButti K."/>
            <person name="Riley R."/>
            <person name="Lipzen A."/>
            <person name="Clum A."/>
            <person name="Drula E."/>
            <person name="Henrissat B."/>
            <person name="Kohler A."/>
            <person name="Grigoriev I.V."/>
            <person name="Martin F.M."/>
            <person name="Hacquard S."/>
        </authorList>
    </citation>
    <scope>NUCLEOTIDE SEQUENCE [LARGE SCALE GENOMIC DNA]</scope>
    <source>
        <strain evidence="6 7">MPI-SDFR-AT-0080</strain>
    </source>
</reference>
<dbReference type="SUPFAM" id="SSF47336">
    <property type="entry name" value="ACP-like"/>
    <property type="match status" value="4"/>
</dbReference>
<keyword evidence="3" id="KW-0436">Ligase</keyword>
<dbReference type="PROSITE" id="PS00012">
    <property type="entry name" value="PHOSPHOPANTETHEINE"/>
    <property type="match status" value="1"/>
</dbReference>
<dbReference type="PANTHER" id="PTHR45527">
    <property type="entry name" value="NONRIBOSOMAL PEPTIDE SYNTHETASE"/>
    <property type="match status" value="1"/>
</dbReference>
<dbReference type="PROSITE" id="PS00455">
    <property type="entry name" value="AMP_BINDING"/>
    <property type="match status" value="4"/>
</dbReference>
<evidence type="ECO:0000256" key="4">
    <source>
        <dbReference type="SAM" id="MobiDB-lite"/>
    </source>
</evidence>
<dbReference type="PROSITE" id="PS50075">
    <property type="entry name" value="CARRIER"/>
    <property type="match status" value="5"/>
</dbReference>
<evidence type="ECO:0000313" key="7">
    <source>
        <dbReference type="Proteomes" id="UP000774617"/>
    </source>
</evidence>
<dbReference type="CDD" id="cd19534">
    <property type="entry name" value="E_NRPS"/>
    <property type="match status" value="2"/>
</dbReference>
<dbReference type="InterPro" id="IPR042099">
    <property type="entry name" value="ANL_N_sf"/>
</dbReference>
<dbReference type="SUPFAM" id="SSF52777">
    <property type="entry name" value="CoA-dependent acyltransferases"/>
    <property type="match status" value="13"/>
</dbReference>
<comment type="caution">
    <text evidence="6">The sequence shown here is derived from an EMBL/GenBank/DDBJ whole genome shotgun (WGS) entry which is preliminary data.</text>
</comment>
<dbReference type="Pfam" id="PF00501">
    <property type="entry name" value="AMP-binding"/>
    <property type="match status" value="4"/>
</dbReference>
<dbReference type="Pfam" id="PF00550">
    <property type="entry name" value="PP-binding"/>
    <property type="match status" value="4"/>
</dbReference>
<organism evidence="6 7">
    <name type="scientific">Macrophomina phaseolina</name>
    <dbReference type="NCBI Taxonomy" id="35725"/>
    <lineage>
        <taxon>Eukaryota</taxon>
        <taxon>Fungi</taxon>
        <taxon>Dikarya</taxon>
        <taxon>Ascomycota</taxon>
        <taxon>Pezizomycotina</taxon>
        <taxon>Dothideomycetes</taxon>
        <taxon>Dothideomycetes incertae sedis</taxon>
        <taxon>Botryosphaeriales</taxon>
        <taxon>Botryosphaeriaceae</taxon>
        <taxon>Macrophomina</taxon>
    </lineage>
</organism>
<dbReference type="InterPro" id="IPR045851">
    <property type="entry name" value="AMP-bd_C_sf"/>
</dbReference>
<dbReference type="Proteomes" id="UP000774617">
    <property type="component" value="Unassembled WGS sequence"/>
</dbReference>
<protein>
    <recommendedName>
        <fullName evidence="5">Carrier domain-containing protein</fullName>
    </recommendedName>
</protein>
<dbReference type="SUPFAM" id="SSF56801">
    <property type="entry name" value="Acetyl-CoA synthetase-like"/>
    <property type="match status" value="5"/>
</dbReference>
<proteinExistence type="predicted"/>
<dbReference type="InterPro" id="IPR006162">
    <property type="entry name" value="Ppantetheine_attach_site"/>
</dbReference>
<dbReference type="Gene3D" id="1.10.1200.10">
    <property type="entry name" value="ACP-like"/>
    <property type="match status" value="5"/>
</dbReference>
<dbReference type="CDD" id="cd19542">
    <property type="entry name" value="CT_NRPS-like"/>
    <property type="match status" value="2"/>
</dbReference>
<accession>A0ABQ8G273</accession>
<dbReference type="EMBL" id="JAGTJR010000025">
    <property type="protein sequence ID" value="KAH7042644.1"/>
    <property type="molecule type" value="Genomic_DNA"/>
</dbReference>
<evidence type="ECO:0000259" key="5">
    <source>
        <dbReference type="PROSITE" id="PS50075"/>
    </source>
</evidence>
<feature type="domain" description="Carrier" evidence="5">
    <location>
        <begin position="5607"/>
        <end position="5683"/>
    </location>
</feature>
<dbReference type="InterPro" id="IPR023213">
    <property type="entry name" value="CAT-like_dom_sf"/>
</dbReference>
<feature type="domain" description="Carrier" evidence="5">
    <location>
        <begin position="2333"/>
        <end position="2410"/>
    </location>
</feature>
<dbReference type="Gene3D" id="3.30.559.10">
    <property type="entry name" value="Chloramphenicol acetyltransferase-like domain"/>
    <property type="match status" value="6"/>
</dbReference>
<dbReference type="InterPro" id="IPR020806">
    <property type="entry name" value="PKS_PP-bd"/>
</dbReference>
<dbReference type="InterPro" id="IPR009081">
    <property type="entry name" value="PP-bd_ACP"/>
</dbReference>
<feature type="domain" description="Carrier" evidence="5">
    <location>
        <begin position="5007"/>
        <end position="5083"/>
    </location>
</feature>
<dbReference type="PANTHER" id="PTHR45527:SF16">
    <property type="entry name" value="NONRIBOSOMAL PEPTIDE SYNTHASE ATNA-RELATED"/>
    <property type="match status" value="1"/>
</dbReference>
<dbReference type="CDD" id="cd05918">
    <property type="entry name" value="A_NRPS_SidN3_like"/>
    <property type="match status" value="4"/>
</dbReference>
<evidence type="ECO:0000256" key="2">
    <source>
        <dbReference type="ARBA" id="ARBA00022553"/>
    </source>
</evidence>
<dbReference type="Gene3D" id="3.40.50.12780">
    <property type="entry name" value="N-terminal domain of ligase-like"/>
    <property type="match status" value="4"/>
</dbReference>